<dbReference type="CDD" id="cd00586">
    <property type="entry name" value="4HBT"/>
    <property type="match status" value="1"/>
</dbReference>
<proteinExistence type="inferred from homology"/>
<reference evidence="4" key="2">
    <citation type="submission" date="2022-09" db="EMBL/GenBank/DDBJ databases">
        <title>Intensive care unit water sources are persistently colonized with multi-drug resistant bacteria and are the site of extensive horizontal gene transfer of antibiotic resistance genes.</title>
        <authorList>
            <person name="Diorio-Toth L."/>
        </authorList>
    </citation>
    <scope>NUCLEOTIDE SEQUENCE</scope>
    <source>
        <strain evidence="4">GD03676</strain>
    </source>
</reference>
<evidence type="ECO:0000313" key="4">
    <source>
        <dbReference type="EMBL" id="MDH2054734.1"/>
    </source>
</evidence>
<name>A0AA42WFX6_9BURK</name>
<dbReference type="EMBL" id="JAOCKG010000028">
    <property type="protein sequence ID" value="MDH2054734.1"/>
    <property type="molecule type" value="Genomic_DNA"/>
</dbReference>
<dbReference type="EMBL" id="QNRM01000003">
    <property type="protein sequence ID" value="RBP20856.1"/>
    <property type="molecule type" value="Genomic_DNA"/>
</dbReference>
<evidence type="ECO:0000256" key="3">
    <source>
        <dbReference type="SAM" id="MobiDB-lite"/>
    </source>
</evidence>
<organism evidence="4 7">
    <name type="scientific">Achromobacter marplatensis</name>
    <dbReference type="NCBI Taxonomy" id="470868"/>
    <lineage>
        <taxon>Bacteria</taxon>
        <taxon>Pseudomonadati</taxon>
        <taxon>Pseudomonadota</taxon>
        <taxon>Betaproteobacteria</taxon>
        <taxon>Burkholderiales</taxon>
        <taxon>Alcaligenaceae</taxon>
        <taxon>Achromobacter</taxon>
    </lineage>
</organism>
<comment type="similarity">
    <text evidence="1">Belongs to the 4-hydroxybenzoyl-CoA thioesterase family.</text>
</comment>
<dbReference type="Proteomes" id="UP000252124">
    <property type="component" value="Unassembled WGS sequence"/>
</dbReference>
<keyword evidence="2" id="KW-0378">Hydrolase</keyword>
<keyword evidence="6" id="KW-1185">Reference proteome</keyword>
<evidence type="ECO:0000256" key="1">
    <source>
        <dbReference type="ARBA" id="ARBA00005953"/>
    </source>
</evidence>
<comment type="caution">
    <text evidence="4">The sequence shown here is derived from an EMBL/GenBank/DDBJ whole genome shotgun (WGS) entry which is preliminary data.</text>
</comment>
<protein>
    <submittedName>
        <fullName evidence="5">(3S)-malyl-CoA thioesterase</fullName>
    </submittedName>
    <submittedName>
        <fullName evidence="4">Thioesterase family protein</fullName>
    </submittedName>
</protein>
<evidence type="ECO:0000313" key="7">
    <source>
        <dbReference type="Proteomes" id="UP001161276"/>
    </source>
</evidence>
<dbReference type="Pfam" id="PF13279">
    <property type="entry name" value="4HBT_2"/>
    <property type="match status" value="1"/>
</dbReference>
<dbReference type="Gene3D" id="3.10.129.10">
    <property type="entry name" value="Hotdog Thioesterase"/>
    <property type="match status" value="1"/>
</dbReference>
<feature type="compositionally biased region" description="Polar residues" evidence="3">
    <location>
        <begin position="1"/>
        <end position="10"/>
    </location>
</feature>
<dbReference type="SUPFAM" id="SSF54637">
    <property type="entry name" value="Thioesterase/thiol ester dehydrase-isomerase"/>
    <property type="match status" value="1"/>
</dbReference>
<dbReference type="AlphaFoldDB" id="A0AA42WFX6"/>
<dbReference type="InterPro" id="IPR050563">
    <property type="entry name" value="4-hydroxybenzoyl-CoA_TE"/>
</dbReference>
<dbReference type="Proteomes" id="UP001161276">
    <property type="component" value="Unassembled WGS sequence"/>
</dbReference>
<evidence type="ECO:0000313" key="6">
    <source>
        <dbReference type="Proteomes" id="UP000252124"/>
    </source>
</evidence>
<reference evidence="5 6" key="1">
    <citation type="submission" date="2018-06" db="EMBL/GenBank/DDBJ databases">
        <title>Genomic Encyclopedia of Type Strains, Phase III (KMG-III): the genomes of soil and plant-associated and newly described type strains.</title>
        <authorList>
            <person name="Whitman W."/>
        </authorList>
    </citation>
    <scope>NUCLEOTIDE SEQUENCE [LARGE SCALE GENOMIC DNA]</scope>
    <source>
        <strain evidence="5 6">CECT 7342</strain>
    </source>
</reference>
<feature type="region of interest" description="Disordered" evidence="3">
    <location>
        <begin position="1"/>
        <end position="24"/>
    </location>
</feature>
<evidence type="ECO:0000256" key="2">
    <source>
        <dbReference type="ARBA" id="ARBA00022801"/>
    </source>
</evidence>
<gene>
    <name evidence="5" type="ORF">DFP87_103100</name>
    <name evidence="4" type="ORF">N5K24_30360</name>
</gene>
<sequence>MNANAPSHSPTQPPRAAPHARSDYPRLLPMTTRLRDIDVYGHMNNVVYNEYFDTAVNQTLVELGVLDLNKSDVIGLVVHSQTSYFRPVSFPDRVVLGLRVGRLGRTSVTYEFALFRGEDETAAAQGSYTHAYVDRASNQPVELPPVLRRALEPLLRASAPA</sequence>
<dbReference type="PANTHER" id="PTHR31793:SF27">
    <property type="entry name" value="NOVEL THIOESTERASE SUPERFAMILY DOMAIN AND SAPOSIN A-TYPE DOMAIN CONTAINING PROTEIN (0610012H03RIK)"/>
    <property type="match status" value="1"/>
</dbReference>
<dbReference type="PANTHER" id="PTHR31793">
    <property type="entry name" value="4-HYDROXYBENZOYL-COA THIOESTERASE FAMILY MEMBER"/>
    <property type="match status" value="1"/>
</dbReference>
<dbReference type="InterPro" id="IPR029069">
    <property type="entry name" value="HotDog_dom_sf"/>
</dbReference>
<accession>A0AA42WFX6</accession>
<dbReference type="GO" id="GO:0047617">
    <property type="term" value="F:fatty acyl-CoA hydrolase activity"/>
    <property type="evidence" value="ECO:0007669"/>
    <property type="project" value="TreeGrafter"/>
</dbReference>
<dbReference type="RefSeq" id="WP_088588808.1">
    <property type="nucleotide sequence ID" value="NZ_CADIJU010000010.1"/>
</dbReference>
<dbReference type="GeneID" id="99732403"/>
<evidence type="ECO:0000313" key="5">
    <source>
        <dbReference type="EMBL" id="RBP20856.1"/>
    </source>
</evidence>